<keyword evidence="3" id="KW-1185">Reference proteome</keyword>
<dbReference type="AlphaFoldDB" id="A0AAV6V2G7"/>
<reference evidence="2 3" key="1">
    <citation type="journal article" date="2022" name="Nat. Ecol. Evol.">
        <title>A masculinizing supergene underlies an exaggerated male reproductive morph in a spider.</title>
        <authorList>
            <person name="Hendrickx F."/>
            <person name="De Corte Z."/>
            <person name="Sonet G."/>
            <person name="Van Belleghem S.M."/>
            <person name="Kostlbacher S."/>
            <person name="Vangestel C."/>
        </authorList>
    </citation>
    <scope>NUCLEOTIDE SEQUENCE [LARGE SCALE GENOMIC DNA]</scope>
    <source>
        <strain evidence="2">W744_W776</strain>
    </source>
</reference>
<organism evidence="2 3">
    <name type="scientific">Oedothorax gibbosus</name>
    <dbReference type="NCBI Taxonomy" id="931172"/>
    <lineage>
        <taxon>Eukaryota</taxon>
        <taxon>Metazoa</taxon>
        <taxon>Ecdysozoa</taxon>
        <taxon>Arthropoda</taxon>
        <taxon>Chelicerata</taxon>
        <taxon>Arachnida</taxon>
        <taxon>Araneae</taxon>
        <taxon>Araneomorphae</taxon>
        <taxon>Entelegynae</taxon>
        <taxon>Araneoidea</taxon>
        <taxon>Linyphiidae</taxon>
        <taxon>Erigoninae</taxon>
        <taxon>Oedothorax</taxon>
    </lineage>
</organism>
<feature type="region of interest" description="Disordered" evidence="1">
    <location>
        <begin position="39"/>
        <end position="125"/>
    </location>
</feature>
<sequence length="197" mass="22588">MPQQFEINLKDDQANEITSQIQEILQLIEEIIQQVEHELDHPINKDQSSGIQSSTECFSNPKPLKSLEKATENLEPSDRLPPADPPRGLEEIKHSQTTATENRLETMSSPVPKKTPKPWPEELEPLKDNYSYKGRLGKGDLAKCTNFEINRPAKEWQQKSYHPIKSRLQKLTFGRSCTTQNYYNSLNSIHLANTIYS</sequence>
<evidence type="ECO:0000313" key="3">
    <source>
        <dbReference type="Proteomes" id="UP000827092"/>
    </source>
</evidence>
<comment type="caution">
    <text evidence="2">The sequence shown here is derived from an EMBL/GenBank/DDBJ whole genome shotgun (WGS) entry which is preliminary data.</text>
</comment>
<proteinExistence type="predicted"/>
<name>A0AAV6V2G7_9ARAC</name>
<evidence type="ECO:0000256" key="1">
    <source>
        <dbReference type="SAM" id="MobiDB-lite"/>
    </source>
</evidence>
<feature type="compositionally biased region" description="Basic and acidic residues" evidence="1">
    <location>
        <begin position="65"/>
        <end position="78"/>
    </location>
</feature>
<feature type="compositionally biased region" description="Polar residues" evidence="1">
    <location>
        <begin position="45"/>
        <end position="58"/>
    </location>
</feature>
<feature type="compositionally biased region" description="Polar residues" evidence="1">
    <location>
        <begin position="95"/>
        <end position="109"/>
    </location>
</feature>
<evidence type="ECO:0000313" key="2">
    <source>
        <dbReference type="EMBL" id="KAG8190298.1"/>
    </source>
</evidence>
<dbReference type="EMBL" id="JAFNEN010000187">
    <property type="protein sequence ID" value="KAG8190298.1"/>
    <property type="molecule type" value="Genomic_DNA"/>
</dbReference>
<gene>
    <name evidence="2" type="ORF">JTE90_012586</name>
</gene>
<accession>A0AAV6V2G7</accession>
<dbReference type="Proteomes" id="UP000827092">
    <property type="component" value="Unassembled WGS sequence"/>
</dbReference>
<protein>
    <submittedName>
        <fullName evidence="2">Uncharacterized protein</fullName>
    </submittedName>
</protein>